<proteinExistence type="predicted"/>
<dbReference type="EMBL" id="VFPQ01000001">
    <property type="protein sequence ID" value="TQM77210.1"/>
    <property type="molecule type" value="Genomic_DNA"/>
</dbReference>
<gene>
    <name evidence="2" type="ORF">FHX40_3967</name>
</gene>
<accession>A0A543J310</accession>
<keyword evidence="1" id="KW-0732">Signal</keyword>
<evidence type="ECO:0000313" key="2">
    <source>
        <dbReference type="EMBL" id="TQM77210.1"/>
    </source>
</evidence>
<feature type="chain" id="PRO_5021839025" evidence="1">
    <location>
        <begin position="27"/>
        <end position="66"/>
    </location>
</feature>
<reference evidence="2 3" key="1">
    <citation type="submission" date="2019-06" db="EMBL/GenBank/DDBJ databases">
        <title>Sequencing the genomes of 1000 actinobacteria strains.</title>
        <authorList>
            <person name="Klenk H.-P."/>
        </authorList>
    </citation>
    <scope>NUCLEOTIDE SEQUENCE [LARGE SCALE GENOMIC DNA]</scope>
    <source>
        <strain evidence="2 3">DSM 43186</strain>
    </source>
</reference>
<evidence type="ECO:0000256" key="1">
    <source>
        <dbReference type="SAM" id="SignalP"/>
    </source>
</evidence>
<sequence>MRTSKFLLAIAAFAGSLLAFAPPASAQIDPVATITCLTESIDLATLLDPASLTIPPEIAPQACLAP</sequence>
<keyword evidence="3" id="KW-1185">Reference proteome</keyword>
<evidence type="ECO:0000313" key="3">
    <source>
        <dbReference type="Proteomes" id="UP000319213"/>
    </source>
</evidence>
<name>A0A543J310_9ACTN</name>
<protein>
    <submittedName>
        <fullName evidence="2">Uncharacterized protein</fullName>
    </submittedName>
</protein>
<dbReference type="Proteomes" id="UP000319213">
    <property type="component" value="Unassembled WGS sequence"/>
</dbReference>
<dbReference type="AlphaFoldDB" id="A0A543J310"/>
<organism evidence="2 3">
    <name type="scientific">Thermopolyspora flexuosa</name>
    <dbReference type="NCBI Taxonomy" id="103836"/>
    <lineage>
        <taxon>Bacteria</taxon>
        <taxon>Bacillati</taxon>
        <taxon>Actinomycetota</taxon>
        <taxon>Actinomycetes</taxon>
        <taxon>Streptosporangiales</taxon>
        <taxon>Streptosporangiaceae</taxon>
        <taxon>Thermopolyspora</taxon>
    </lineage>
</organism>
<comment type="caution">
    <text evidence="2">The sequence shown here is derived from an EMBL/GenBank/DDBJ whole genome shotgun (WGS) entry which is preliminary data.</text>
</comment>
<dbReference type="RefSeq" id="WP_142260982.1">
    <property type="nucleotide sequence ID" value="NZ_BMPV01000002.1"/>
</dbReference>
<feature type="signal peptide" evidence="1">
    <location>
        <begin position="1"/>
        <end position="26"/>
    </location>
</feature>